<reference evidence="1 2" key="1">
    <citation type="journal article" date="2011" name="Stand. Genomic Sci.">
        <title>Complete Genome Sequence of a thermotolerant sporogenic lactic acid bacterium, Bacillus coagulans strain 36D1.</title>
        <authorList>
            <person name="Rhee M.S."/>
            <person name="Moritz B.E."/>
            <person name="Xie G."/>
            <person name="Glavina Del Rio T."/>
            <person name="Dalin E."/>
            <person name="Tice H."/>
            <person name="Bruce D."/>
            <person name="Goodwin L."/>
            <person name="Chertkov O."/>
            <person name="Brettin T."/>
            <person name="Han C."/>
            <person name="Detter C."/>
            <person name="Pitluck S."/>
            <person name="Land M.L."/>
            <person name="Patel M."/>
            <person name="Ou M."/>
            <person name="Harbrucker R."/>
            <person name="Ingram L.O."/>
            <person name="Shanmugam K.T."/>
        </authorList>
    </citation>
    <scope>NUCLEOTIDE SEQUENCE [LARGE SCALE GENOMIC DNA]</scope>
    <source>
        <strain evidence="1 2">36D1</strain>
    </source>
</reference>
<dbReference type="KEGG" id="bag:Bcoa_1818"/>
<dbReference type="AlphaFoldDB" id="G2TK04"/>
<dbReference type="Proteomes" id="UP000009283">
    <property type="component" value="Chromosome"/>
</dbReference>
<name>G2TK04_HEYCO</name>
<organism evidence="1 2">
    <name type="scientific">Heyndrickxia coagulans 36D1</name>
    <dbReference type="NCBI Taxonomy" id="345219"/>
    <lineage>
        <taxon>Bacteria</taxon>
        <taxon>Bacillati</taxon>
        <taxon>Bacillota</taxon>
        <taxon>Bacilli</taxon>
        <taxon>Bacillales</taxon>
        <taxon>Bacillaceae</taxon>
        <taxon>Heyndrickxia</taxon>
    </lineage>
</organism>
<evidence type="ECO:0000313" key="1">
    <source>
        <dbReference type="EMBL" id="AEP01005.1"/>
    </source>
</evidence>
<protein>
    <submittedName>
        <fullName evidence="1">Uncharacterized protein</fullName>
    </submittedName>
</protein>
<dbReference type="EMBL" id="CP003056">
    <property type="protein sequence ID" value="AEP01005.1"/>
    <property type="molecule type" value="Genomic_DNA"/>
</dbReference>
<gene>
    <name evidence="1" type="ORF">Bcoa_1818</name>
</gene>
<evidence type="ECO:0000313" key="2">
    <source>
        <dbReference type="Proteomes" id="UP000009283"/>
    </source>
</evidence>
<dbReference type="RefSeq" id="WP_014097089.1">
    <property type="nucleotide sequence ID" value="NC_016023.1"/>
</dbReference>
<accession>G2TK04</accession>
<dbReference type="HOGENOM" id="CLU_3247079_0_0_9"/>
<sequence>MYHWWKIGIQNKVEEMAHYREMQMGRIHAWNTSSFAFDELGK</sequence>
<proteinExistence type="predicted"/>